<dbReference type="InterPro" id="IPR047124">
    <property type="entry name" value="HI_0220.2"/>
</dbReference>
<accession>A0ABT1SQL2</accession>
<sequence length="191" mass="21844">MNLQDVIDQLRRDERNKDYTERGIGPIFQIHEEAKILIIGQAPGRKVEESGIPFHDKSGETLMDWMGIDASVFYSKAVSIMPMDFYYPGKAKTGDKPPRKFIATEYHPDILALMPDVSLTILIGKYAMDYYLKGRKGRNLTETVHNFAAYLPDYFPIVHPSPLNFRWQAANPWFKADVVPVLQQKIAQILA</sequence>
<organism evidence="2 3">
    <name type="scientific">Megasphaera massiliensis</name>
    <dbReference type="NCBI Taxonomy" id="1232428"/>
    <lineage>
        <taxon>Bacteria</taxon>
        <taxon>Bacillati</taxon>
        <taxon>Bacillota</taxon>
        <taxon>Negativicutes</taxon>
        <taxon>Veillonellales</taxon>
        <taxon>Veillonellaceae</taxon>
        <taxon>Megasphaera</taxon>
    </lineage>
</organism>
<keyword evidence="3" id="KW-1185">Reference proteome</keyword>
<dbReference type="PANTHER" id="PTHR42160:SF1">
    <property type="entry name" value="URACIL-DNA GLYCOSYLASE SUPERFAMILY PROTEIN"/>
    <property type="match status" value="1"/>
</dbReference>
<dbReference type="Pfam" id="PF03167">
    <property type="entry name" value="UDG"/>
    <property type="match status" value="1"/>
</dbReference>
<dbReference type="SUPFAM" id="SSF52141">
    <property type="entry name" value="Uracil-DNA glycosylase-like"/>
    <property type="match status" value="1"/>
</dbReference>
<reference evidence="2 3" key="1">
    <citation type="submission" date="2022-06" db="EMBL/GenBank/DDBJ databases">
        <title>Isolation of gut microbiota from human fecal samples.</title>
        <authorList>
            <person name="Pamer E.G."/>
            <person name="Barat B."/>
            <person name="Waligurski E."/>
            <person name="Medina S."/>
            <person name="Paddock L."/>
            <person name="Mostad J."/>
        </authorList>
    </citation>
    <scope>NUCLEOTIDE SEQUENCE [LARGE SCALE GENOMIC DNA]</scope>
    <source>
        <strain evidence="2 3">DFI.1.1</strain>
    </source>
</reference>
<evidence type="ECO:0000259" key="1">
    <source>
        <dbReference type="SMART" id="SM00986"/>
    </source>
</evidence>
<dbReference type="SMART" id="SM00987">
    <property type="entry name" value="UreE_C"/>
    <property type="match status" value="1"/>
</dbReference>
<dbReference type="CDD" id="cd10033">
    <property type="entry name" value="UDG_like"/>
    <property type="match status" value="1"/>
</dbReference>
<feature type="domain" description="Uracil-DNA glycosylase-like" evidence="1">
    <location>
        <begin position="27"/>
        <end position="183"/>
    </location>
</feature>
<dbReference type="PANTHER" id="PTHR42160">
    <property type="entry name" value="URACIL-DNA GLYCOSYLASE SUPERFAMILY PROTEIN"/>
    <property type="match status" value="1"/>
</dbReference>
<dbReference type="EMBL" id="JANGEW010000004">
    <property type="protein sequence ID" value="MCQ5342047.1"/>
    <property type="molecule type" value="Genomic_DNA"/>
</dbReference>
<evidence type="ECO:0000313" key="3">
    <source>
        <dbReference type="Proteomes" id="UP001206692"/>
    </source>
</evidence>
<dbReference type="Proteomes" id="UP001206692">
    <property type="component" value="Unassembled WGS sequence"/>
</dbReference>
<dbReference type="InterPro" id="IPR005122">
    <property type="entry name" value="Uracil-DNA_glycosylase-like"/>
</dbReference>
<name>A0ABT1SQL2_9FIRM</name>
<evidence type="ECO:0000313" key="2">
    <source>
        <dbReference type="EMBL" id="MCQ5342047.1"/>
    </source>
</evidence>
<dbReference type="Gene3D" id="3.40.470.10">
    <property type="entry name" value="Uracil-DNA glycosylase-like domain"/>
    <property type="match status" value="1"/>
</dbReference>
<comment type="caution">
    <text evidence="2">The sequence shown here is derived from an EMBL/GenBank/DDBJ whole genome shotgun (WGS) entry which is preliminary data.</text>
</comment>
<dbReference type="RefSeq" id="WP_062411165.1">
    <property type="nucleotide sequence ID" value="NZ_JAJCIO010000009.1"/>
</dbReference>
<gene>
    <name evidence="2" type="ORF">NE675_03200</name>
</gene>
<dbReference type="SMART" id="SM00986">
    <property type="entry name" value="UDG"/>
    <property type="match status" value="1"/>
</dbReference>
<protein>
    <submittedName>
        <fullName evidence="2">Uracil-DNA glycosylase family protein</fullName>
    </submittedName>
</protein>
<proteinExistence type="predicted"/>
<dbReference type="InterPro" id="IPR036895">
    <property type="entry name" value="Uracil-DNA_glycosylase-like_sf"/>
</dbReference>